<reference evidence="4" key="2">
    <citation type="submission" date="2020-10" db="EMBL/GenBank/DDBJ databases">
        <authorList>
            <person name="Cooper E.A."/>
            <person name="Brenton Z.W."/>
            <person name="Flinn B.S."/>
            <person name="Jenkins J."/>
            <person name="Shu S."/>
            <person name="Flowers D."/>
            <person name="Luo F."/>
            <person name="Wang Y."/>
            <person name="Xia P."/>
            <person name="Barry K."/>
            <person name="Daum C."/>
            <person name="Lipzen A."/>
            <person name="Yoshinaga Y."/>
            <person name="Schmutz J."/>
            <person name="Saski C."/>
            <person name="Vermerris W."/>
            <person name="Kresovich S."/>
        </authorList>
    </citation>
    <scope>NUCLEOTIDE SEQUENCE</scope>
</reference>
<dbReference type="SMART" id="SM00128">
    <property type="entry name" value="IPPc"/>
    <property type="match status" value="1"/>
</dbReference>
<dbReference type="InterPro" id="IPR036691">
    <property type="entry name" value="Endo/exonu/phosph_ase_sf"/>
</dbReference>
<dbReference type="InterPro" id="IPR045849">
    <property type="entry name" value="IP5P_plant"/>
</dbReference>
<evidence type="ECO:0000313" key="5">
    <source>
        <dbReference type="Proteomes" id="UP000807115"/>
    </source>
</evidence>
<dbReference type="EMBL" id="CM027686">
    <property type="protein sequence ID" value="KAG0523646.1"/>
    <property type="molecule type" value="Genomic_DNA"/>
</dbReference>
<accession>A0A921UAH9</accession>
<dbReference type="InterPro" id="IPR000300">
    <property type="entry name" value="IPPc"/>
</dbReference>
<feature type="domain" description="Inositol polyphosphate-related phosphatase" evidence="3">
    <location>
        <begin position="49"/>
        <end position="395"/>
    </location>
</feature>
<protein>
    <recommendedName>
        <fullName evidence="3">Inositol polyphosphate-related phosphatase domain-containing protein</fullName>
    </recommendedName>
</protein>
<dbReference type="AlphaFoldDB" id="A0A921UAH9"/>
<dbReference type="PANTHER" id="PTHR45666">
    <property type="entry name" value="TYPE IV INOSITOL POLYPHOSPHATE 5-PHOSPHATASE 9"/>
    <property type="match status" value="1"/>
</dbReference>
<reference evidence="4" key="1">
    <citation type="journal article" date="2019" name="BMC Genomics">
        <title>A new reference genome for Sorghum bicolor reveals high levels of sequence similarity between sweet and grain genotypes: implications for the genetics of sugar metabolism.</title>
        <authorList>
            <person name="Cooper E.A."/>
            <person name="Brenton Z.W."/>
            <person name="Flinn B.S."/>
            <person name="Jenkins J."/>
            <person name="Shu S."/>
            <person name="Flowers D."/>
            <person name="Luo F."/>
            <person name="Wang Y."/>
            <person name="Xia P."/>
            <person name="Barry K."/>
            <person name="Daum C."/>
            <person name="Lipzen A."/>
            <person name="Yoshinaga Y."/>
            <person name="Schmutz J."/>
            <person name="Saski C."/>
            <person name="Vermerris W."/>
            <person name="Kresovich S."/>
        </authorList>
    </citation>
    <scope>NUCLEOTIDE SEQUENCE</scope>
</reference>
<organism evidence="4 5">
    <name type="scientific">Sorghum bicolor</name>
    <name type="common">Sorghum</name>
    <name type="synonym">Sorghum vulgare</name>
    <dbReference type="NCBI Taxonomy" id="4558"/>
    <lineage>
        <taxon>Eukaryota</taxon>
        <taxon>Viridiplantae</taxon>
        <taxon>Streptophyta</taxon>
        <taxon>Embryophyta</taxon>
        <taxon>Tracheophyta</taxon>
        <taxon>Spermatophyta</taxon>
        <taxon>Magnoliopsida</taxon>
        <taxon>Liliopsida</taxon>
        <taxon>Poales</taxon>
        <taxon>Poaceae</taxon>
        <taxon>PACMAD clade</taxon>
        <taxon>Panicoideae</taxon>
        <taxon>Andropogonodae</taxon>
        <taxon>Andropogoneae</taxon>
        <taxon>Sorghinae</taxon>
        <taxon>Sorghum</taxon>
    </lineage>
</organism>
<comment type="similarity">
    <text evidence="1">Belongs to the inositol polyphosphate 5-phosphatase family.</text>
</comment>
<gene>
    <name evidence="4" type="ORF">BDA96_07G140700</name>
</gene>
<proteinExistence type="inferred from homology"/>
<dbReference type="PANTHER" id="PTHR45666:SF11">
    <property type="entry name" value="OS08G0425500 PROTEIN"/>
    <property type="match status" value="1"/>
</dbReference>
<comment type="caution">
    <text evidence="4">The sequence shown here is derived from an EMBL/GenBank/DDBJ whole genome shotgun (WGS) entry which is preliminary data.</text>
</comment>
<dbReference type="KEGG" id="sbi:8075382"/>
<keyword evidence="2" id="KW-0378">Hydrolase</keyword>
<evidence type="ECO:0000256" key="2">
    <source>
        <dbReference type="ARBA" id="ARBA00022801"/>
    </source>
</evidence>
<evidence type="ECO:0000313" key="4">
    <source>
        <dbReference type="EMBL" id="KAG0523646.1"/>
    </source>
</evidence>
<sequence length="399" mass="44627">MGKSPRLAQMIWPRSAARRVLVDHQQFVSEFSGFELEKSSMLGEQSETVKYRVFTGTWNVGGVAPPDDLSLEDWLDTKTDSYDIYVLGFQEMVPLNARTVLGPKQRRAAMKWQLLIGDALNSTRHGDGAAAMHDQGRQGGGVFRCLVSKQMVGIFVSVWTRTSLRRHAVRHPAVSSVGAGVLGRLGNKGAVSVRFLLHGTSFCFVCCHLASGGEEGDVLRRNADAADILTRTSFLSSGGAPAAPDELPKKILGHDRVVLFGDLNYRIAKDDDEEARQLVRARKWSMLLENDELLLELSSGRQFDGWHEGRVAFAPTYKYRRNSDQFCWCADGGVATGRLDKQQHRHRRRAPAWCDRILWRGKGMKQVRYERCGGYRLSDHRPVRAVFHAVCELVEGVDA</sequence>
<dbReference type="Pfam" id="PF22669">
    <property type="entry name" value="Exo_endo_phos2"/>
    <property type="match status" value="1"/>
</dbReference>
<dbReference type="GO" id="GO:0004445">
    <property type="term" value="F:inositol-polyphosphate 5-phosphatase activity"/>
    <property type="evidence" value="ECO:0007669"/>
    <property type="project" value="InterPro"/>
</dbReference>
<dbReference type="OMA" id="EQMVGIF"/>
<dbReference type="Proteomes" id="UP000807115">
    <property type="component" value="Chromosome 7"/>
</dbReference>
<evidence type="ECO:0000256" key="1">
    <source>
        <dbReference type="ARBA" id="ARBA00010768"/>
    </source>
</evidence>
<dbReference type="Gramene" id="EES15004">
    <property type="protein sequence ID" value="EES15004"/>
    <property type="gene ID" value="SORBI_3007G131600"/>
</dbReference>
<dbReference type="GO" id="GO:0046856">
    <property type="term" value="P:phosphatidylinositol dephosphorylation"/>
    <property type="evidence" value="ECO:0007669"/>
    <property type="project" value="InterPro"/>
</dbReference>
<dbReference type="Gene3D" id="3.60.10.10">
    <property type="entry name" value="Endonuclease/exonuclease/phosphatase"/>
    <property type="match status" value="1"/>
</dbReference>
<dbReference type="OrthoDB" id="62798at2759"/>
<dbReference type="SUPFAM" id="SSF56219">
    <property type="entry name" value="DNase I-like"/>
    <property type="match status" value="1"/>
</dbReference>
<name>A0A921UAH9_SORBI</name>
<evidence type="ECO:0000259" key="3">
    <source>
        <dbReference type="SMART" id="SM00128"/>
    </source>
</evidence>